<evidence type="ECO:0000313" key="3">
    <source>
        <dbReference type="Proteomes" id="UP001596056"/>
    </source>
</evidence>
<keyword evidence="3" id="KW-1185">Reference proteome</keyword>
<evidence type="ECO:0000256" key="1">
    <source>
        <dbReference type="SAM" id="Phobius"/>
    </source>
</evidence>
<dbReference type="RefSeq" id="WP_209841573.1">
    <property type="nucleotide sequence ID" value="NZ_JAGGJP010000011.1"/>
</dbReference>
<feature type="transmembrane region" description="Helical" evidence="1">
    <location>
        <begin position="157"/>
        <end position="173"/>
    </location>
</feature>
<accession>A0ABW0SD46</accession>
<proteinExistence type="predicted"/>
<dbReference type="EMBL" id="JBHSNA010000008">
    <property type="protein sequence ID" value="MFC5566835.1"/>
    <property type="molecule type" value="Genomic_DNA"/>
</dbReference>
<evidence type="ECO:0000313" key="2">
    <source>
        <dbReference type="EMBL" id="MFC5566835.1"/>
    </source>
</evidence>
<feature type="transmembrane region" description="Helical" evidence="1">
    <location>
        <begin position="113"/>
        <end position="130"/>
    </location>
</feature>
<feature type="transmembrane region" description="Helical" evidence="1">
    <location>
        <begin position="56"/>
        <end position="85"/>
    </location>
</feature>
<reference evidence="3" key="1">
    <citation type="journal article" date="2019" name="Int. J. Syst. Evol. Microbiol.">
        <title>The Global Catalogue of Microorganisms (GCM) 10K type strain sequencing project: providing services to taxonomists for standard genome sequencing and annotation.</title>
        <authorList>
            <consortium name="The Broad Institute Genomics Platform"/>
            <consortium name="The Broad Institute Genome Sequencing Center for Infectious Disease"/>
            <person name="Wu L."/>
            <person name="Ma J."/>
        </authorList>
    </citation>
    <scope>NUCLEOTIDE SEQUENCE [LARGE SCALE GENOMIC DNA]</scope>
    <source>
        <strain evidence="3">KACC 11588</strain>
    </source>
</reference>
<comment type="caution">
    <text evidence="2">The sequence shown here is derived from an EMBL/GenBank/DDBJ whole genome shotgun (WGS) entry which is preliminary data.</text>
</comment>
<name>A0ABW0SD46_9RHOB</name>
<organism evidence="2 3">
    <name type="scientific">Rubellimicrobium aerolatum</name>
    <dbReference type="NCBI Taxonomy" id="490979"/>
    <lineage>
        <taxon>Bacteria</taxon>
        <taxon>Pseudomonadati</taxon>
        <taxon>Pseudomonadota</taxon>
        <taxon>Alphaproteobacteria</taxon>
        <taxon>Rhodobacterales</taxon>
        <taxon>Roseobacteraceae</taxon>
        <taxon>Rubellimicrobium</taxon>
    </lineage>
</organism>
<evidence type="ECO:0008006" key="4">
    <source>
        <dbReference type="Google" id="ProtNLM"/>
    </source>
</evidence>
<protein>
    <recommendedName>
        <fullName evidence="4">Metal-dependent hydrolase</fullName>
    </recommendedName>
</protein>
<feature type="transmembrane region" description="Helical" evidence="1">
    <location>
        <begin position="136"/>
        <end position="152"/>
    </location>
</feature>
<keyword evidence="1" id="KW-0812">Transmembrane</keyword>
<gene>
    <name evidence="2" type="ORF">ACFPOC_10485</name>
</gene>
<keyword evidence="1" id="KW-1133">Transmembrane helix</keyword>
<sequence length="182" mass="18699">MGDAMLEALGRLALTGPGQAAVLAGATALALAAPDVDLLMLRLLHHRSILTHSVLFPLLVLWFLPALGPAAVAGVALGVAVHFAADLLSPARGFGQVWLPEPFQVSLGRWSHLWLLVNALGASWLALAVLPPGARGLALGVGVVAALGYGLVRERSVLSALVALAVVAGPAAWDRWGRGLLA</sequence>
<dbReference type="Proteomes" id="UP001596056">
    <property type="component" value="Unassembled WGS sequence"/>
</dbReference>
<keyword evidence="1" id="KW-0472">Membrane</keyword>